<name>A0A7W9BHW4_9RHOB</name>
<dbReference type="RefSeq" id="WP_183524591.1">
    <property type="nucleotide sequence ID" value="NZ_JACIJM010000001.1"/>
</dbReference>
<feature type="domain" description="CsbD-like" evidence="2">
    <location>
        <begin position="4"/>
        <end position="56"/>
    </location>
</feature>
<dbReference type="Gene3D" id="1.10.1470.10">
    <property type="entry name" value="YjbJ"/>
    <property type="match status" value="1"/>
</dbReference>
<accession>A0A7W9BHW4</accession>
<evidence type="ECO:0000313" key="3">
    <source>
        <dbReference type="EMBL" id="MBB5720741.1"/>
    </source>
</evidence>
<comment type="similarity">
    <text evidence="1">Belongs to the UPF0337 (CsbD) family.</text>
</comment>
<evidence type="ECO:0000313" key="4">
    <source>
        <dbReference type="Proteomes" id="UP000535415"/>
    </source>
</evidence>
<protein>
    <submittedName>
        <fullName evidence="3">Uncharacterized protein YjbJ (UPF0337 family)</fullName>
    </submittedName>
</protein>
<sequence length="67" mass="7556">MNWDIIEGKWSQLTGKVKETWGDLTDDEITQAEGKKDKLVGVIQAKYGIAKEEAEKRVDEFSAALED</sequence>
<dbReference type="InterPro" id="IPR050423">
    <property type="entry name" value="UPF0337_stress_rsp"/>
</dbReference>
<proteinExistence type="inferred from homology"/>
<dbReference type="PANTHER" id="PTHR34977:SF1">
    <property type="entry name" value="UPF0337 PROTEIN YJBJ"/>
    <property type="match status" value="1"/>
</dbReference>
<gene>
    <name evidence="3" type="ORF">FHS72_000345</name>
</gene>
<dbReference type="PANTHER" id="PTHR34977">
    <property type="entry name" value="UPF0337 PROTEIN YJBJ"/>
    <property type="match status" value="1"/>
</dbReference>
<dbReference type="InterPro" id="IPR036629">
    <property type="entry name" value="YjbJ_sf"/>
</dbReference>
<dbReference type="Proteomes" id="UP000535415">
    <property type="component" value="Unassembled WGS sequence"/>
</dbReference>
<organism evidence="3 4">
    <name type="scientific">Yoonia ponticola</name>
    <dbReference type="NCBI Taxonomy" id="1524255"/>
    <lineage>
        <taxon>Bacteria</taxon>
        <taxon>Pseudomonadati</taxon>
        <taxon>Pseudomonadota</taxon>
        <taxon>Alphaproteobacteria</taxon>
        <taxon>Rhodobacterales</taxon>
        <taxon>Paracoccaceae</taxon>
        <taxon>Yoonia</taxon>
    </lineage>
</organism>
<dbReference type="InterPro" id="IPR026042">
    <property type="entry name" value="YjbJ"/>
</dbReference>
<comment type="caution">
    <text evidence="3">The sequence shown here is derived from an EMBL/GenBank/DDBJ whole genome shotgun (WGS) entry which is preliminary data.</text>
</comment>
<keyword evidence="4" id="KW-1185">Reference proteome</keyword>
<evidence type="ECO:0000256" key="1">
    <source>
        <dbReference type="ARBA" id="ARBA00009129"/>
    </source>
</evidence>
<reference evidence="3 4" key="1">
    <citation type="submission" date="2020-08" db="EMBL/GenBank/DDBJ databases">
        <title>Genomic Encyclopedia of Type Strains, Phase IV (KMG-IV): sequencing the most valuable type-strain genomes for metagenomic binning, comparative biology and taxonomic classification.</title>
        <authorList>
            <person name="Goeker M."/>
        </authorList>
    </citation>
    <scope>NUCLEOTIDE SEQUENCE [LARGE SCALE GENOMIC DNA]</scope>
    <source>
        <strain evidence="3 4">DSM 101064</strain>
    </source>
</reference>
<dbReference type="InterPro" id="IPR008462">
    <property type="entry name" value="CsbD"/>
</dbReference>
<dbReference type="PIRSF" id="PIRSF039008">
    <property type="entry name" value="YjbJ"/>
    <property type="match status" value="1"/>
</dbReference>
<dbReference type="EMBL" id="JACIJM010000001">
    <property type="protein sequence ID" value="MBB5720741.1"/>
    <property type="molecule type" value="Genomic_DNA"/>
</dbReference>
<dbReference type="SUPFAM" id="SSF69047">
    <property type="entry name" value="Hypothetical protein YjbJ"/>
    <property type="match status" value="1"/>
</dbReference>
<dbReference type="Pfam" id="PF05532">
    <property type="entry name" value="CsbD"/>
    <property type="match status" value="1"/>
</dbReference>
<evidence type="ECO:0000259" key="2">
    <source>
        <dbReference type="Pfam" id="PF05532"/>
    </source>
</evidence>
<dbReference type="AlphaFoldDB" id="A0A7W9BHW4"/>